<accession>A0A099F9R4</accession>
<dbReference type="STRING" id="690417.IC63_08155"/>
<keyword evidence="4" id="KW-1185">Reference proteome</keyword>
<comment type="caution">
    <text evidence="3">The sequence shown here is derived from an EMBL/GenBank/DDBJ whole genome shotgun (WGS) entry which is preliminary data.</text>
</comment>
<dbReference type="InterPro" id="IPR013024">
    <property type="entry name" value="GGCT-like"/>
</dbReference>
<dbReference type="Proteomes" id="UP000029917">
    <property type="component" value="Unassembled WGS sequence"/>
</dbReference>
<dbReference type="GO" id="GO:0006751">
    <property type="term" value="P:glutathione catabolic process"/>
    <property type="evidence" value="ECO:0007669"/>
    <property type="project" value="InterPro"/>
</dbReference>
<dbReference type="RefSeq" id="WP_036718808.1">
    <property type="nucleotide sequence ID" value="NZ_JRKS01000020.1"/>
</dbReference>
<dbReference type="CDD" id="cd06661">
    <property type="entry name" value="GGCT_like"/>
    <property type="match status" value="1"/>
</dbReference>
<sequence>MSPLALSEAHVARATRAVDVPLHDPRWHELTDADLQALAARITRDQPRPIPVFAYGSLIWNPGFAVAARRRAVAHGWHRSFCLGLDHWRGSPDCPGLMLAIESGGACEGLLMEIAPEGDDEALKVLLKRELVAHELADNYRWIEVETDRGTEAALTFYADPVMPNVVHLPLAEQAWRMAHACGPAGSCAEYLHRTAQALAGHGLNDPYIADLERLTAAEIASWPSEAPPIGDT</sequence>
<protein>
    <recommendedName>
        <fullName evidence="1">glutathione-specific gamma-glutamylcyclotransferase</fullName>
        <ecNumber evidence="1">4.3.2.7</ecNumber>
    </recommendedName>
</protein>
<evidence type="ECO:0000256" key="2">
    <source>
        <dbReference type="ARBA" id="ARBA00023239"/>
    </source>
</evidence>
<reference evidence="3 4" key="1">
    <citation type="submission" date="2014-09" db="EMBL/GenBank/DDBJ databases">
        <authorList>
            <person name="McGinnis J.M."/>
            <person name="Wolfgang W.J."/>
        </authorList>
    </citation>
    <scope>NUCLEOTIDE SEQUENCE [LARGE SCALE GENOMIC DNA]</scope>
    <source>
        <strain evidence="3 4">HAMBI 3106</strain>
    </source>
</reference>
<evidence type="ECO:0000313" key="4">
    <source>
        <dbReference type="Proteomes" id="UP000029917"/>
    </source>
</evidence>
<dbReference type="AlphaFoldDB" id="A0A099F9R4"/>
<gene>
    <name evidence="3" type="ORF">IC63_08155</name>
</gene>
<dbReference type="InterPro" id="IPR036568">
    <property type="entry name" value="GGCT-like_sf"/>
</dbReference>
<dbReference type="PANTHER" id="PTHR12192:SF2">
    <property type="entry name" value="GLUTATHIONE-SPECIFIC GAMMA-GLUTAMYLCYCLOTRANSFERASE 2"/>
    <property type="match status" value="1"/>
</dbReference>
<dbReference type="OrthoDB" id="9795692at2"/>
<organism evidence="3 4">
    <name type="scientific">Paracoccus sphaerophysae</name>
    <dbReference type="NCBI Taxonomy" id="690417"/>
    <lineage>
        <taxon>Bacteria</taxon>
        <taxon>Pseudomonadati</taxon>
        <taxon>Pseudomonadota</taxon>
        <taxon>Alphaproteobacteria</taxon>
        <taxon>Rhodobacterales</taxon>
        <taxon>Paracoccaceae</taxon>
        <taxon>Paracoccus</taxon>
    </lineage>
</organism>
<proteinExistence type="predicted"/>
<dbReference type="EMBL" id="JRKS01000020">
    <property type="protein sequence ID" value="KGJ07460.1"/>
    <property type="molecule type" value="Genomic_DNA"/>
</dbReference>
<dbReference type="GO" id="GO:0005737">
    <property type="term" value="C:cytoplasm"/>
    <property type="evidence" value="ECO:0007669"/>
    <property type="project" value="TreeGrafter"/>
</dbReference>
<reference evidence="3 4" key="2">
    <citation type="submission" date="2014-10" db="EMBL/GenBank/DDBJ databases">
        <title>Paracoccus sanguinis sp. nov., isolated from clinical specimens of New York State patients.</title>
        <authorList>
            <person name="Mingle L.A."/>
            <person name="Cole J.A."/>
            <person name="Lapierre P."/>
            <person name="Musser K.A."/>
        </authorList>
    </citation>
    <scope>NUCLEOTIDE SEQUENCE [LARGE SCALE GENOMIC DNA]</scope>
    <source>
        <strain evidence="3 4">HAMBI 3106</strain>
    </source>
</reference>
<dbReference type="Pfam" id="PF04752">
    <property type="entry name" value="ChaC"/>
    <property type="match status" value="1"/>
</dbReference>
<dbReference type="EC" id="4.3.2.7" evidence="1"/>
<evidence type="ECO:0000256" key="1">
    <source>
        <dbReference type="ARBA" id="ARBA00012344"/>
    </source>
</evidence>
<dbReference type="InterPro" id="IPR006840">
    <property type="entry name" value="ChaC"/>
</dbReference>
<name>A0A099F9R4_9RHOB</name>
<dbReference type="Gene3D" id="3.10.490.10">
    <property type="entry name" value="Gamma-glutamyl cyclotransferase-like"/>
    <property type="match status" value="1"/>
</dbReference>
<evidence type="ECO:0000313" key="3">
    <source>
        <dbReference type="EMBL" id="KGJ07460.1"/>
    </source>
</evidence>
<keyword evidence="2" id="KW-0456">Lyase</keyword>
<dbReference type="PANTHER" id="PTHR12192">
    <property type="entry name" value="CATION TRANSPORT PROTEIN CHAC-RELATED"/>
    <property type="match status" value="1"/>
</dbReference>
<dbReference type="GO" id="GO:0061928">
    <property type="term" value="F:glutathione specific gamma-glutamylcyclotransferase activity"/>
    <property type="evidence" value="ECO:0007669"/>
    <property type="project" value="UniProtKB-EC"/>
</dbReference>
<dbReference type="SUPFAM" id="SSF110857">
    <property type="entry name" value="Gamma-glutamyl cyclotransferase-like"/>
    <property type="match status" value="1"/>
</dbReference>